<feature type="region of interest" description="Disordered" evidence="1">
    <location>
        <begin position="1"/>
        <end position="543"/>
    </location>
</feature>
<name>A0A329ML48_9BACL</name>
<feature type="compositionally biased region" description="Low complexity" evidence="1">
    <location>
        <begin position="291"/>
        <end position="302"/>
    </location>
</feature>
<feature type="compositionally biased region" description="Basic and acidic residues" evidence="1">
    <location>
        <begin position="1"/>
        <end position="10"/>
    </location>
</feature>
<feature type="compositionally biased region" description="Basic and acidic residues" evidence="1">
    <location>
        <begin position="1206"/>
        <end position="1217"/>
    </location>
</feature>
<feature type="compositionally biased region" description="Low complexity" evidence="1">
    <location>
        <begin position="1774"/>
        <end position="1811"/>
    </location>
</feature>
<protein>
    <submittedName>
        <fullName evidence="2">Uncharacterized protein</fullName>
    </submittedName>
</protein>
<feature type="non-terminal residue" evidence="2">
    <location>
        <position position="1891"/>
    </location>
</feature>
<feature type="region of interest" description="Disordered" evidence="1">
    <location>
        <begin position="875"/>
        <end position="916"/>
    </location>
</feature>
<gene>
    <name evidence="2" type="ORF">DQG23_16280</name>
</gene>
<feature type="compositionally biased region" description="Polar residues" evidence="1">
    <location>
        <begin position="721"/>
        <end position="732"/>
    </location>
</feature>
<accession>A0A329ML48</accession>
<evidence type="ECO:0000313" key="2">
    <source>
        <dbReference type="EMBL" id="RAV20514.1"/>
    </source>
</evidence>
<proteinExistence type="predicted"/>
<keyword evidence="3" id="KW-1185">Reference proteome</keyword>
<feature type="compositionally biased region" description="Basic and acidic residues" evidence="1">
    <location>
        <begin position="1649"/>
        <end position="1658"/>
    </location>
</feature>
<evidence type="ECO:0000256" key="1">
    <source>
        <dbReference type="SAM" id="MobiDB-lite"/>
    </source>
</evidence>
<feature type="region of interest" description="Disordered" evidence="1">
    <location>
        <begin position="1046"/>
        <end position="1092"/>
    </location>
</feature>
<sequence>MNKGDSRRIDSSANKAKPEAGAAKRKRGASREVAVESETSAVKPEAGAKRKRGASREGVDESEANASKPEAGAAKRKRGASSEVAVESEAGASKSVAGAKRKRGASREGVGESEASASKPEAGAAKRKRGASREGVGESETSAVKPEAGAKRKRGASREGAGESEAGASKPDAGAKRKRGASREGVDESEANASKPEAGAAKRKRGASSEVAVESEAGASKPDAGAKRKRGASREGVGESEASASKPEAGAAKRKRGASREVAGESEASTVKPEAGAAKRKRGASREVAVESEASAAKPEAGAAKRKRGASREVAVESEASASKPEAGAKRKRGASREGVSESEASAVKPEAGAKRKRGASREGVDESEASASKPEAGAAKRKRGASREGVDESEANASKPEAGAKRKRGAAREGVGESEAGASKPEAGAAKRKRGASREVAVESEAGASKPEAGAAKRKRGASREGVGESEANASKPEAGAAKRKRGASREGVDESEASASKPEAGAAKRKRGASREGVDESEASASKPEAGAKRKRGARTMVQVKETKPPAVMATGGNRKFAERIMGKYGFYRNAFLGRLELVFRNSEEQGDGEGEFDTIWSSLEAQLKTLQSEQAGLLASKRFLLEQLGKMNGRGTGGTAKTVNSAAATIIKQVGPDKQAADNRDGTAKGSAVHSKRNQGAKTEAARKGREALPGTSSAARGNNRKLLSASKSGREGNFTTGRKGTSNEGEIVYDPNRSLDTRRSVASGQAQARDNATRRKIGMTPEWPDAQAETPSSLSTRDKLSVAQLIRKRSGGLEDGAVHPLPSASLSREDAAGDLLSSASKQTNSIDIPAVLKAKQPTTVQSDFGVILPHIFIHRKTNPAFQARNIPVDGEDDRPRSASPASPAANELVPETGRIRDRKPGTEARALRSQGPDQAFDNLFINAATGKNRTSQAFSGTGENSPIPAVMGLKAVQRRKAFLTSAVDGEEQTQPPVRASLWNVPSTWTAIRFQLRQERLQAKQGVQRDNHQVGEPSVQNASAVGRALPGNPANVSVRAISADDSSDVRTVPSSKSAAEQANDGLTVPATEEKHIPDGPTTANPPKDRFSRSAAAAKRFGVSSLDTMEEDVAPRQNAGESIGNDPLPNNTRQPFHTGKGITAGHRRPFLMDVAERSLFTVAGGFGGMSNPRLETVSWKKRPSGSFGEQTLLRPGNVEAIFRQSEKRRSGERNPELTTAETGSRGKFAAAQATRNSSADTTILSMQSNAFRSEPARRKRMNGLGTADLRSSQNQDTAAVVQNESFRRLQGDSASPAAVLRRNGIPLVQSREPMAEAELKTGQSLVLHEKKKQLGRQIGSPVPPMAQGAGIVARRAIRGEGGMFPSNSGGAETLLHARFDRNSGGASVTDVNRTSKAGIKQRPNESMIRLAPERDAGISSVFAPNSLTTRRHPFSAAEVDTPVRFKRSGDHASVSASFGILHRSSLALLRSSTAEAADGVEGELKPIQGKRAAGSGDKVKEPISGKRSLNVAGETDAEPFSFVSTVVKRERAISEIGKSSVPMQRLFSKAELRSDSSSEAFAPARGVPSSPALTDDSGIQARTVSRDMSAQSARAAGVSGAALQLRTDNAGHKAFPEVPPASSSNTASKREGSPASSSNRQPVGRQSMHDASRTEETIVSGRPVTDIGRGNGGTDGQRYLQTVQGLIPGKRLTRMGGANRLSSDMDAVHHDRAQVSNDSAQARLKSSSQSMPIILNARRKSSITSGMEIGNERERIAGNSDIAARTVPPGSPAAGRSSRPLSAAASPKSDPDSAAMEAVVGRAAGQAVQPMELRSTGRLSAAAVGRPQAAASAPAQRQGGESGGTSGAAAGVMPPSAGAAVQRSAPRVASAVAAAAQRRPAASAAAPAA</sequence>
<dbReference type="OrthoDB" id="2480932at2"/>
<feature type="region of interest" description="Disordered" evidence="1">
    <location>
        <begin position="1755"/>
        <end position="1891"/>
    </location>
</feature>
<organism evidence="2 3">
    <name type="scientific">Paenibacillus contaminans</name>
    <dbReference type="NCBI Taxonomy" id="450362"/>
    <lineage>
        <taxon>Bacteria</taxon>
        <taxon>Bacillati</taxon>
        <taxon>Bacillota</taxon>
        <taxon>Bacilli</taxon>
        <taxon>Bacillales</taxon>
        <taxon>Paenibacillaceae</taxon>
        <taxon>Paenibacillus</taxon>
    </lineage>
</organism>
<feature type="compositionally biased region" description="Low complexity" evidence="1">
    <location>
        <begin position="1822"/>
        <end position="1841"/>
    </location>
</feature>
<dbReference type="Proteomes" id="UP000250369">
    <property type="component" value="Unassembled WGS sequence"/>
</dbReference>
<evidence type="ECO:0000313" key="3">
    <source>
        <dbReference type="Proteomes" id="UP000250369"/>
    </source>
</evidence>
<feature type="region of interest" description="Disordered" evidence="1">
    <location>
        <begin position="1554"/>
        <end position="1679"/>
    </location>
</feature>
<feature type="compositionally biased region" description="Polar residues" evidence="1">
    <location>
        <begin position="748"/>
        <end position="758"/>
    </location>
</feature>
<reference evidence="2 3" key="1">
    <citation type="journal article" date="2009" name="Int. J. Syst. Evol. Microbiol.">
        <title>Paenibacillus contaminans sp. nov., isolated from a contaminated laboratory plate.</title>
        <authorList>
            <person name="Chou J.H."/>
            <person name="Lee J.H."/>
            <person name="Lin M.C."/>
            <person name="Chang P.S."/>
            <person name="Arun A.B."/>
            <person name="Young C.C."/>
            <person name="Chen W.M."/>
        </authorList>
    </citation>
    <scope>NUCLEOTIDE SEQUENCE [LARGE SCALE GENOMIC DNA]</scope>
    <source>
        <strain evidence="2 3">CKOBP-6</strain>
    </source>
</reference>
<feature type="compositionally biased region" description="Polar residues" evidence="1">
    <location>
        <begin position="1582"/>
        <end position="1594"/>
    </location>
</feature>
<feature type="region of interest" description="Disordered" evidence="1">
    <location>
        <begin position="1206"/>
        <end position="1228"/>
    </location>
</feature>
<feature type="compositionally biased region" description="Low complexity" evidence="1">
    <location>
        <begin position="1861"/>
        <end position="1891"/>
    </location>
</feature>
<comment type="caution">
    <text evidence="2">The sequence shown here is derived from an EMBL/GenBank/DDBJ whole genome shotgun (WGS) entry which is preliminary data.</text>
</comment>
<feature type="compositionally biased region" description="Basic and acidic residues" evidence="1">
    <location>
        <begin position="901"/>
        <end position="914"/>
    </location>
</feature>
<dbReference type="EMBL" id="QMFB01000008">
    <property type="protein sequence ID" value="RAV20514.1"/>
    <property type="molecule type" value="Genomic_DNA"/>
</dbReference>
<feature type="region of interest" description="Disordered" evidence="1">
    <location>
        <begin position="657"/>
        <end position="787"/>
    </location>
</feature>